<evidence type="ECO:0000313" key="8">
    <source>
        <dbReference type="Proteomes" id="UP000694843"/>
    </source>
</evidence>
<feature type="transmembrane region" description="Helical" evidence="6">
    <location>
        <begin position="244"/>
        <end position="266"/>
    </location>
</feature>
<dbReference type="GO" id="GO:0016020">
    <property type="term" value="C:membrane"/>
    <property type="evidence" value="ECO:0007669"/>
    <property type="project" value="UniProtKB-SubCell"/>
</dbReference>
<dbReference type="GO" id="GO:0055088">
    <property type="term" value="P:lipid homeostasis"/>
    <property type="evidence" value="ECO:0007669"/>
    <property type="project" value="TreeGrafter"/>
</dbReference>
<evidence type="ECO:0000256" key="2">
    <source>
        <dbReference type="ARBA" id="ARBA00022692"/>
    </source>
</evidence>
<keyword evidence="2 5" id="KW-0812">Transmembrane</keyword>
<evidence type="ECO:0000256" key="4">
    <source>
        <dbReference type="ARBA" id="ARBA00023136"/>
    </source>
</evidence>
<reference evidence="9" key="1">
    <citation type="submission" date="2025-08" db="UniProtKB">
        <authorList>
            <consortium name="RefSeq"/>
        </authorList>
    </citation>
    <scope>IDENTIFICATION</scope>
    <source>
        <tissue evidence="9">Whole organism</tissue>
    </source>
</reference>
<comment type="subcellular location">
    <subcellularLocation>
        <location evidence="1">Membrane</location>
        <topology evidence="1">Multi-pass membrane protein</topology>
    </subcellularLocation>
</comment>
<dbReference type="AlphaFoldDB" id="A0A8B7P7F9"/>
<feature type="transmembrane region" description="Helical" evidence="6">
    <location>
        <begin position="153"/>
        <end position="174"/>
    </location>
</feature>
<dbReference type="OrthoDB" id="10266980at2759"/>
<dbReference type="KEGG" id="hazt:108678248"/>
<accession>A0A8B7P7F9</accession>
<dbReference type="GeneID" id="108678248"/>
<dbReference type="RefSeq" id="XP_018022104.2">
    <property type="nucleotide sequence ID" value="XM_018166615.2"/>
</dbReference>
<feature type="transmembrane region" description="Helical" evidence="6">
    <location>
        <begin position="186"/>
        <end position="209"/>
    </location>
</feature>
<evidence type="ECO:0000256" key="3">
    <source>
        <dbReference type="ARBA" id="ARBA00022989"/>
    </source>
</evidence>
<feature type="domain" description="TLC" evidence="7">
    <location>
        <begin position="41"/>
        <end position="259"/>
    </location>
</feature>
<dbReference type="PANTHER" id="PTHR13439:SF66">
    <property type="entry name" value="BCDNA.GH12326"/>
    <property type="match status" value="1"/>
</dbReference>
<keyword evidence="4 5" id="KW-0472">Membrane</keyword>
<name>A0A8B7P7F9_HYAAZ</name>
<proteinExistence type="predicted"/>
<evidence type="ECO:0000256" key="6">
    <source>
        <dbReference type="SAM" id="Phobius"/>
    </source>
</evidence>
<gene>
    <name evidence="9" type="primary">LOC108678248</name>
</gene>
<dbReference type="OMA" id="MEISTPF"/>
<dbReference type="GO" id="GO:0005783">
    <property type="term" value="C:endoplasmic reticulum"/>
    <property type="evidence" value="ECO:0007669"/>
    <property type="project" value="TreeGrafter"/>
</dbReference>
<feature type="transmembrane region" description="Helical" evidence="6">
    <location>
        <begin position="49"/>
        <end position="70"/>
    </location>
</feature>
<feature type="transmembrane region" description="Helical" evidence="6">
    <location>
        <begin position="6"/>
        <end position="28"/>
    </location>
</feature>
<evidence type="ECO:0000259" key="7">
    <source>
        <dbReference type="PROSITE" id="PS50922"/>
    </source>
</evidence>
<dbReference type="Pfam" id="PF03798">
    <property type="entry name" value="TRAM_LAG1_CLN8"/>
    <property type="match status" value="1"/>
</dbReference>
<feature type="transmembrane region" description="Helical" evidence="6">
    <location>
        <begin position="127"/>
        <end position="147"/>
    </location>
</feature>
<evidence type="ECO:0000256" key="1">
    <source>
        <dbReference type="ARBA" id="ARBA00004141"/>
    </source>
</evidence>
<evidence type="ECO:0000256" key="5">
    <source>
        <dbReference type="PROSITE-ProRule" id="PRU00205"/>
    </source>
</evidence>
<feature type="transmembrane region" description="Helical" evidence="6">
    <location>
        <begin position="82"/>
        <end position="102"/>
    </location>
</feature>
<evidence type="ECO:0000313" key="9">
    <source>
        <dbReference type="RefSeq" id="XP_018022104.2"/>
    </source>
</evidence>
<dbReference type="InterPro" id="IPR050846">
    <property type="entry name" value="TLCD"/>
</dbReference>
<keyword evidence="8" id="KW-1185">Reference proteome</keyword>
<dbReference type="Proteomes" id="UP000694843">
    <property type="component" value="Unplaced"/>
</dbReference>
<protein>
    <submittedName>
        <fullName evidence="9">TLC domain-containing protein 3A</fullName>
    </submittedName>
</protein>
<dbReference type="PANTHER" id="PTHR13439">
    <property type="entry name" value="CT120 PROTEIN"/>
    <property type="match status" value="1"/>
</dbReference>
<organism evidence="8 9">
    <name type="scientific">Hyalella azteca</name>
    <name type="common">Amphipod</name>
    <dbReference type="NCBI Taxonomy" id="294128"/>
    <lineage>
        <taxon>Eukaryota</taxon>
        <taxon>Metazoa</taxon>
        <taxon>Ecdysozoa</taxon>
        <taxon>Arthropoda</taxon>
        <taxon>Crustacea</taxon>
        <taxon>Multicrustacea</taxon>
        <taxon>Malacostraca</taxon>
        <taxon>Eumalacostraca</taxon>
        <taxon>Peracarida</taxon>
        <taxon>Amphipoda</taxon>
        <taxon>Senticaudata</taxon>
        <taxon>Talitrida</taxon>
        <taxon>Talitroidea</taxon>
        <taxon>Hyalellidae</taxon>
        <taxon>Hyalella</taxon>
    </lineage>
</organism>
<keyword evidence="3 6" id="KW-1133">Transmembrane helix</keyword>
<dbReference type="SMART" id="SM00724">
    <property type="entry name" value="TLC"/>
    <property type="match status" value="1"/>
</dbReference>
<dbReference type="InterPro" id="IPR006634">
    <property type="entry name" value="TLC-dom"/>
</dbReference>
<sequence>MLPESQILLWIYSFIAWWALYFACLTTIKKVFQNSTILSWVDKHQISEGCVSSVQGFFCGGAGIFIVLATRHDVVSAKHWFSVPYSTIGSAYFIYDFIAMYISHRLHDDAKGLSWGDDFKLYLKRHLMMVVHHFILIFFLFPALIYYSDMGDFFTGCFYLTEISTPFVNMRIILSKFGLKSSKLYITNGVLMTIVFAMCRVVMFPYMYLTYLQQQSKGMSYLVSLARVPWHCHLGSSLVLAPQLYWLFLMLRGVFAVFFLQPHYVAKYD</sequence>
<dbReference type="PROSITE" id="PS50922">
    <property type="entry name" value="TLC"/>
    <property type="match status" value="1"/>
</dbReference>